<sequence length="1160" mass="130931">MGNFTFLMDEPNYAMFARACVEAEQALSLSPTICALSARRAFELAVKWMYAADKTIRMPYKDNLQSLVHEPTFRAAIMDEKLCEMFQYVIKAGNIAAHRNSRLKPEDAIFSLQVLFAFIEWIDYSYGTHYVKRGFDPNAIPAIRRAIDAKERKAREDEARKQAEAQLNEKDGRIAELERKIRELGDQLAQRKESQPPVTVSDELDYSEYETRKRFIDLDLQSVGWNMDRDVETEREVADMEGEPGRRGLIDYLLKGRDGRPLAIIEAKRTSYDPRKGLQQATLYADCLEREYGYRPLIFLSNGYMTYIVDDHGHYRQVGQVFAQDDMQRLMTRRGKAIDPRKIPVNRNVAGDDKHYYQLEAINAVCENIHEGRRRNLLVMATGTGKTRTAAALADVLMRSGLVKNVLFLADRVELVEQAKGAFGDYYPDWWLCNLCKNKKDADATVVFSTYQTMINAIDTTRADDGNGGDRPIFSSGHFDLIIVDEAHRSIFRKYRTIFEHFDALMVGLTATPRDEVDRNTYDFFDAEHGVPTYVYEYETALRDNVLVPYLNVEASTKFIDEGITYDELSDADKERFEEDFGSGEIPDGGEVSDGLSADGSPSVPDHVAASDINTYVMNADTVDTVIRDLLDHGIRTDGGERIGKTIIFAQNQAHARFIAERFAALEPTMSANGFVKVVVSSDDRSSSIIKEFKDKPNPVVAVSVDMMDTGVDVPAVVNLVFFKRVRSKIKFLQMIGRGTRLCPELDCVENLDGHDGEYVGKHHFVIFDYCGNFAFFRQHQQTVSSSVPTSLSERIFSRKTELIQSLQSSAFTDDESAMALRERCIDDVCGQIAALDDTTVAVRLRREAVERYRRRKAFEFLSSAAVHEIVNELAPMAAYGDDVYALRFDVLMYGLMVAAAGGDGGDSAAGDVRGYVAKIRKTVGQLRERMTIGAVREHKAVIDRVSSDGGYLEGASIAELDDIRVALRDLIRFIADEGRRKSVITDLTDPVTSRVVGQSFDMREDYSDYKAKVNRYVNEHRDDGVIRKLRHNEPMTADDYSALERIFVEQLGSRDDYEATYRGEQFGVLIRRIAGLDHDAVNAALGDYLHEGEWSQAQIAFMHKVADYVERNGYLEPGDLLKSPFDRPRPMLKLFKTEDMAGIVARIREINANALAPAA</sequence>
<dbReference type="Pfam" id="PF04851">
    <property type="entry name" value="ResIII"/>
    <property type="match status" value="1"/>
</dbReference>
<dbReference type="Pfam" id="PF13643">
    <property type="entry name" value="DUF4145"/>
    <property type="match status" value="1"/>
</dbReference>
<dbReference type="OrthoDB" id="9776021at2"/>
<dbReference type="PANTHER" id="PTHR47396:SF1">
    <property type="entry name" value="ATP-DEPENDENT HELICASE IRC3-RELATED"/>
    <property type="match status" value="1"/>
</dbReference>
<dbReference type="CDD" id="cd18799">
    <property type="entry name" value="SF2_C_EcoAI-like"/>
    <property type="match status" value="1"/>
</dbReference>
<accession>A0A2M9H9N9</accession>
<keyword evidence="3" id="KW-0067">ATP-binding</keyword>
<dbReference type="RefSeq" id="WP_100510803.1">
    <property type="nucleotide sequence ID" value="NZ_PEBI01000002.1"/>
</dbReference>
<dbReference type="Proteomes" id="UP000229095">
    <property type="component" value="Unassembled WGS sequence"/>
</dbReference>
<dbReference type="CDD" id="cd18032">
    <property type="entry name" value="DEXHc_RE_I_III_res"/>
    <property type="match status" value="1"/>
</dbReference>
<gene>
    <name evidence="3" type="ORF">CS006_05685</name>
</gene>
<dbReference type="Pfam" id="PF08463">
    <property type="entry name" value="EcoEI_R_C"/>
    <property type="match status" value="1"/>
</dbReference>
<dbReference type="InterPro" id="IPR014001">
    <property type="entry name" value="Helicase_ATP-bd"/>
</dbReference>
<dbReference type="GO" id="GO:0016787">
    <property type="term" value="F:hydrolase activity"/>
    <property type="evidence" value="ECO:0007669"/>
    <property type="project" value="InterPro"/>
</dbReference>
<dbReference type="InterPro" id="IPR001650">
    <property type="entry name" value="Helicase_C-like"/>
</dbReference>
<dbReference type="GO" id="GO:0005829">
    <property type="term" value="C:cytosol"/>
    <property type="evidence" value="ECO:0007669"/>
    <property type="project" value="TreeGrafter"/>
</dbReference>
<organism evidence="3 4">
    <name type="scientific">Bifidobacterium primatium</name>
    <dbReference type="NCBI Taxonomy" id="2045438"/>
    <lineage>
        <taxon>Bacteria</taxon>
        <taxon>Bacillati</taxon>
        <taxon>Actinomycetota</taxon>
        <taxon>Actinomycetes</taxon>
        <taxon>Bifidobacteriales</taxon>
        <taxon>Bifidobacteriaceae</taxon>
        <taxon>Bifidobacterium</taxon>
    </lineage>
</organism>
<protein>
    <submittedName>
        <fullName evidence="3">DEAD/DEAH box helicase</fullName>
    </submittedName>
</protein>
<evidence type="ECO:0000313" key="4">
    <source>
        <dbReference type="Proteomes" id="UP000229095"/>
    </source>
</evidence>
<dbReference type="PANTHER" id="PTHR47396">
    <property type="entry name" value="TYPE I RESTRICTION ENZYME ECOKI R PROTEIN"/>
    <property type="match status" value="1"/>
</dbReference>
<dbReference type="GO" id="GO:0006304">
    <property type="term" value="P:DNA modification"/>
    <property type="evidence" value="ECO:0007669"/>
    <property type="project" value="InterPro"/>
</dbReference>
<reference evidence="3 4" key="1">
    <citation type="submission" date="2017-10" db="EMBL/GenBank/DDBJ databases">
        <title>Draft genome sequences of strains TRE 1, TRE 9, TRE H and TRI 7, isolated from tamarins, belonging to four potential novel Bifidobacterium species.</title>
        <authorList>
            <person name="Mattarelli P."/>
            <person name="Modesto M."/>
            <person name="Puglisi E."/>
            <person name="Morelli L."/>
            <person name="Spezio C."/>
            <person name="Bonetti A."/>
            <person name="Sandri C."/>
        </authorList>
    </citation>
    <scope>NUCLEOTIDE SEQUENCE [LARGE SCALE GENOMIC DNA]</scope>
    <source>
        <strain evidence="4">TRE1</strain>
    </source>
</reference>
<dbReference type="PROSITE" id="PS51192">
    <property type="entry name" value="HELICASE_ATP_BIND_1"/>
    <property type="match status" value="1"/>
</dbReference>
<name>A0A2M9H9N9_9BIFI</name>
<feature type="coiled-coil region" evidence="1">
    <location>
        <begin position="146"/>
        <end position="194"/>
    </location>
</feature>
<keyword evidence="1" id="KW-0175">Coiled coil</keyword>
<evidence type="ECO:0000259" key="2">
    <source>
        <dbReference type="PROSITE" id="PS51192"/>
    </source>
</evidence>
<keyword evidence="3" id="KW-0378">Hydrolase</keyword>
<proteinExistence type="predicted"/>
<dbReference type="SMART" id="SM00487">
    <property type="entry name" value="DEXDc"/>
    <property type="match status" value="1"/>
</dbReference>
<dbReference type="GO" id="GO:0004386">
    <property type="term" value="F:helicase activity"/>
    <property type="evidence" value="ECO:0007669"/>
    <property type="project" value="UniProtKB-KW"/>
</dbReference>
<dbReference type="InterPro" id="IPR013670">
    <property type="entry name" value="EcoEI_R_C_dom"/>
</dbReference>
<dbReference type="InterPro" id="IPR050742">
    <property type="entry name" value="Helicase_Restrict-Modif_Enz"/>
</dbReference>
<dbReference type="GO" id="GO:0005524">
    <property type="term" value="F:ATP binding"/>
    <property type="evidence" value="ECO:0007669"/>
    <property type="project" value="InterPro"/>
</dbReference>
<dbReference type="EMBL" id="PEBI01000002">
    <property type="protein sequence ID" value="PJM73520.1"/>
    <property type="molecule type" value="Genomic_DNA"/>
</dbReference>
<dbReference type="Gene3D" id="3.90.1570.30">
    <property type="match status" value="1"/>
</dbReference>
<dbReference type="InterPro" id="IPR027417">
    <property type="entry name" value="P-loop_NTPase"/>
</dbReference>
<keyword evidence="3" id="KW-0547">Nucleotide-binding</keyword>
<keyword evidence="3" id="KW-0347">Helicase</keyword>
<dbReference type="Pfam" id="PF00271">
    <property type="entry name" value="Helicase_C"/>
    <property type="match status" value="1"/>
</dbReference>
<dbReference type="GO" id="GO:0003677">
    <property type="term" value="F:DNA binding"/>
    <property type="evidence" value="ECO:0007669"/>
    <property type="project" value="InterPro"/>
</dbReference>
<feature type="domain" description="Helicase ATP-binding" evidence="2">
    <location>
        <begin position="367"/>
        <end position="531"/>
    </location>
</feature>
<evidence type="ECO:0000256" key="1">
    <source>
        <dbReference type="SAM" id="Coils"/>
    </source>
</evidence>
<dbReference type="AlphaFoldDB" id="A0A2M9H9N9"/>
<dbReference type="SUPFAM" id="SSF52540">
    <property type="entry name" value="P-loop containing nucleoside triphosphate hydrolases"/>
    <property type="match status" value="1"/>
</dbReference>
<keyword evidence="4" id="KW-1185">Reference proteome</keyword>
<dbReference type="Gene3D" id="3.40.50.300">
    <property type="entry name" value="P-loop containing nucleotide triphosphate hydrolases"/>
    <property type="match status" value="2"/>
</dbReference>
<dbReference type="InterPro" id="IPR006935">
    <property type="entry name" value="Helicase/UvrB_N"/>
</dbReference>
<dbReference type="REBASE" id="245768">
    <property type="entry name" value="BspTRE1ORF5675P"/>
</dbReference>
<evidence type="ECO:0000313" key="3">
    <source>
        <dbReference type="EMBL" id="PJM73520.1"/>
    </source>
</evidence>
<comment type="caution">
    <text evidence="3">The sequence shown here is derived from an EMBL/GenBank/DDBJ whole genome shotgun (WGS) entry which is preliminary data.</text>
</comment>
<dbReference type="InterPro" id="IPR025285">
    <property type="entry name" value="DUF4145"/>
</dbReference>